<evidence type="ECO:0000313" key="2">
    <source>
        <dbReference type="EMBL" id="TCS66809.1"/>
    </source>
</evidence>
<protein>
    <recommendedName>
        <fullName evidence="5">DUF4435 domain-containing protein</fullName>
    </recommendedName>
</protein>
<evidence type="ECO:0000313" key="4">
    <source>
        <dbReference type="Proteomes" id="UP000702954"/>
    </source>
</evidence>
<dbReference type="EMBL" id="BHEO01000005">
    <property type="protein sequence ID" value="GBU04716.1"/>
    <property type="molecule type" value="Genomic_DNA"/>
</dbReference>
<dbReference type="RefSeq" id="WP_116441499.1">
    <property type="nucleotide sequence ID" value="NZ_BHEO01000005.1"/>
</dbReference>
<sequence length="237" mass="28109">MAKTFLWIEDRKGKASYTFWLNLMKQLCSDVIVESKKNNSELVKAVRTLQDAENRYIILFDNSFDNLQIVMEKKRLKKYVDEKENVFLLDIICFEYLLLEFQELIEWIYAPKDEFLQKRAKAIAARHKLVESLQNDNFDYKGMREIVDYDKNIEEHNIEQLSAKLLFDLTRNTGFEVSKGTLRECWIKSCCEWKERQKDDICGLDHNRLSVFNKMKRIYVGSSLKLQLPKVGLEVVV</sequence>
<proteinExistence type="predicted"/>
<dbReference type="AlphaFoldDB" id="A0A4R3JNZ7"/>
<dbReference type="EMBL" id="SLZV01000017">
    <property type="protein sequence ID" value="TCS66809.1"/>
    <property type="molecule type" value="Genomic_DNA"/>
</dbReference>
<evidence type="ECO:0000313" key="3">
    <source>
        <dbReference type="Proteomes" id="UP000294613"/>
    </source>
</evidence>
<gene>
    <name evidence="2" type="ORF">EDD74_11766</name>
    <name evidence="1" type="ORF">FAEUMB_12570</name>
</gene>
<name>A0A4R3JNZ7_9FIRM</name>
<organism evidence="2 3">
    <name type="scientific">Faecalimonas umbilicata</name>
    <dbReference type="NCBI Taxonomy" id="1912855"/>
    <lineage>
        <taxon>Bacteria</taxon>
        <taxon>Bacillati</taxon>
        <taxon>Bacillota</taxon>
        <taxon>Clostridia</taxon>
        <taxon>Lachnospirales</taxon>
        <taxon>Lachnospiraceae</taxon>
        <taxon>Faecalimonas</taxon>
    </lineage>
</organism>
<evidence type="ECO:0000313" key="1">
    <source>
        <dbReference type="EMBL" id="GBU04716.1"/>
    </source>
</evidence>
<keyword evidence="4" id="KW-1185">Reference proteome</keyword>
<reference evidence="1 4" key="1">
    <citation type="journal article" date="2018" name="Int. J. Syst. Evol. Microbiol.">
        <title>Draft Genome Sequence of Faecalimonas umbilicata JCM 30896T, an Acetate-Producing Bacterium Isolated from Human Feces.</title>
        <authorList>
            <person name="Sakamoto M."/>
            <person name="Ikeyama N."/>
            <person name="Yuki M."/>
            <person name="Ohkuma M."/>
        </authorList>
    </citation>
    <scope>NUCLEOTIDE SEQUENCE [LARGE SCALE GENOMIC DNA]</scope>
    <source>
        <strain evidence="1 4">EGH7</strain>
    </source>
</reference>
<dbReference type="Proteomes" id="UP000294613">
    <property type="component" value="Unassembled WGS sequence"/>
</dbReference>
<reference evidence="2 3" key="2">
    <citation type="submission" date="2019-03" db="EMBL/GenBank/DDBJ databases">
        <title>Genomic Encyclopedia of Type Strains, Phase IV (KMG-IV): sequencing the most valuable type-strain genomes for metagenomic binning, comparative biology and taxonomic classification.</title>
        <authorList>
            <person name="Goeker M."/>
        </authorList>
    </citation>
    <scope>NUCLEOTIDE SEQUENCE [LARGE SCALE GENOMIC DNA]</scope>
    <source>
        <strain evidence="2 3">DSM 103426</strain>
    </source>
</reference>
<dbReference type="Proteomes" id="UP000702954">
    <property type="component" value="Unassembled WGS sequence"/>
</dbReference>
<evidence type="ECO:0008006" key="5">
    <source>
        <dbReference type="Google" id="ProtNLM"/>
    </source>
</evidence>
<accession>A0A4R3JNZ7</accession>
<comment type="caution">
    <text evidence="2">The sequence shown here is derived from an EMBL/GenBank/DDBJ whole genome shotgun (WGS) entry which is preliminary data.</text>
</comment>